<dbReference type="EMBL" id="WDUB01000025">
    <property type="protein sequence ID" value="KAB7201328.1"/>
    <property type="molecule type" value="Genomic_DNA"/>
</dbReference>
<gene>
    <name evidence="1" type="ORF">GBC45_10515</name>
</gene>
<evidence type="ECO:0000313" key="1">
    <source>
        <dbReference type="EMBL" id="KAB7201328.1"/>
    </source>
</evidence>
<sequence length="103" mass="11122">MGKLVNGIIAAIATLFIMAGISMPALAATDDTYVPKNDSAGNIFVQDQANVLSAETEKHVYDLNKSWESREDKPQLLVSPSPLWMVCPSNGRRRNCSTGTNPA</sequence>
<reference evidence="1 2" key="1">
    <citation type="journal article" date="2019" name="Nat. Med.">
        <title>A library of human gut bacterial isolates paired with longitudinal multiomics data enables mechanistic microbiome research.</title>
        <authorList>
            <person name="Poyet M."/>
            <person name="Groussin M."/>
            <person name="Gibbons S.M."/>
            <person name="Avila-Pacheco J."/>
            <person name="Jiang X."/>
            <person name="Kearney S.M."/>
            <person name="Perrotta A.R."/>
            <person name="Berdy B."/>
            <person name="Zhao S."/>
            <person name="Lieberman T.D."/>
            <person name="Swanson P.K."/>
            <person name="Smith M."/>
            <person name="Roesemann S."/>
            <person name="Alexander J.E."/>
            <person name="Rich S.A."/>
            <person name="Livny J."/>
            <person name="Vlamakis H."/>
            <person name="Clish C."/>
            <person name="Bullock K."/>
            <person name="Deik A."/>
            <person name="Scott J."/>
            <person name="Pierce K.A."/>
            <person name="Xavier R.J."/>
            <person name="Alm E.J."/>
        </authorList>
    </citation>
    <scope>NUCLEOTIDE SEQUENCE [LARGE SCALE GENOMIC DNA]</scope>
    <source>
        <strain evidence="1 2">BIOML-A136</strain>
    </source>
</reference>
<protein>
    <submittedName>
        <fullName evidence="1">Uncharacterized protein</fullName>
    </submittedName>
</protein>
<name>A0A6L4U1L7_BIFLN</name>
<proteinExistence type="predicted"/>
<comment type="caution">
    <text evidence="1">The sequence shown here is derived from an EMBL/GenBank/DDBJ whole genome shotgun (WGS) entry which is preliminary data.</text>
</comment>
<dbReference type="AlphaFoldDB" id="A0A6L4U1L7"/>
<dbReference type="Proteomes" id="UP000476628">
    <property type="component" value="Unassembled WGS sequence"/>
</dbReference>
<organism evidence="1 2">
    <name type="scientific">Bifidobacterium longum</name>
    <dbReference type="NCBI Taxonomy" id="216816"/>
    <lineage>
        <taxon>Bacteria</taxon>
        <taxon>Bacillati</taxon>
        <taxon>Actinomycetota</taxon>
        <taxon>Actinomycetes</taxon>
        <taxon>Bifidobacteriales</taxon>
        <taxon>Bifidobacteriaceae</taxon>
        <taxon>Bifidobacterium</taxon>
    </lineage>
</organism>
<evidence type="ECO:0000313" key="2">
    <source>
        <dbReference type="Proteomes" id="UP000476628"/>
    </source>
</evidence>
<accession>A0A6L4U1L7</accession>